<dbReference type="GO" id="GO:0006436">
    <property type="term" value="P:tryptophanyl-tRNA aminoacylation"/>
    <property type="evidence" value="ECO:0007669"/>
    <property type="project" value="TreeGrafter"/>
</dbReference>
<gene>
    <name evidence="1" type="ORF">PPENT_87.1.T0060162</name>
</gene>
<evidence type="ECO:0000313" key="1">
    <source>
        <dbReference type="EMBL" id="CAD8137578.1"/>
    </source>
</evidence>
<proteinExistence type="predicted"/>
<keyword evidence="2" id="KW-1185">Reference proteome</keyword>
<organism evidence="1 2">
    <name type="scientific">Paramecium pentaurelia</name>
    <dbReference type="NCBI Taxonomy" id="43138"/>
    <lineage>
        <taxon>Eukaryota</taxon>
        <taxon>Sar</taxon>
        <taxon>Alveolata</taxon>
        <taxon>Ciliophora</taxon>
        <taxon>Intramacronucleata</taxon>
        <taxon>Oligohymenophorea</taxon>
        <taxon>Peniculida</taxon>
        <taxon>Parameciidae</taxon>
        <taxon>Paramecium</taxon>
    </lineage>
</organism>
<sequence length="249" mass="29394">MPFIFTKYLLDDFDVPVVIEFSDDEKFFHKSKTTLEEQKTIWILNAKDFIACGFDMKKTFTFLSSQYVGYIYHNICKFQHAITYQQLRGIFGLNESDNCCKVSYPSVQAAPSLSSSFKHIQDKDEVMFLVTQGIDYFKNDYRFMLQTQGSQTWLHSFLISTMTLGDDLNVLLNNTKALQIQLKLYFQDLFQKRLKKIKNMFCLGIVRLQRNLKKKVLIFQQMSHIIIRDSFSKMIFVYKKSEINMERVS</sequence>
<dbReference type="PANTHER" id="PTHR10055">
    <property type="entry name" value="TRYPTOPHANYL-TRNA SYNTHETASE"/>
    <property type="match status" value="1"/>
</dbReference>
<dbReference type="GO" id="GO:0004830">
    <property type="term" value="F:tryptophan-tRNA ligase activity"/>
    <property type="evidence" value="ECO:0007669"/>
    <property type="project" value="TreeGrafter"/>
</dbReference>
<dbReference type="OrthoDB" id="10261385at2759"/>
<comment type="caution">
    <text evidence="1">The sequence shown here is derived from an EMBL/GenBank/DDBJ whole genome shotgun (WGS) entry which is preliminary data.</text>
</comment>
<dbReference type="Proteomes" id="UP000689195">
    <property type="component" value="Unassembled WGS sequence"/>
</dbReference>
<reference evidence="1" key="1">
    <citation type="submission" date="2021-01" db="EMBL/GenBank/DDBJ databases">
        <authorList>
            <consortium name="Genoscope - CEA"/>
            <person name="William W."/>
        </authorList>
    </citation>
    <scope>NUCLEOTIDE SEQUENCE</scope>
</reference>
<dbReference type="PANTHER" id="PTHR10055:SF1">
    <property type="entry name" value="TRYPTOPHAN--TRNA LIGASE, CYTOPLASMIC"/>
    <property type="match status" value="1"/>
</dbReference>
<dbReference type="AlphaFoldDB" id="A0A8S1SCA4"/>
<dbReference type="EMBL" id="CAJJDO010000006">
    <property type="protein sequence ID" value="CAD8137578.1"/>
    <property type="molecule type" value="Genomic_DNA"/>
</dbReference>
<evidence type="ECO:0000313" key="2">
    <source>
        <dbReference type="Proteomes" id="UP000689195"/>
    </source>
</evidence>
<protein>
    <submittedName>
        <fullName evidence="1">Uncharacterized protein</fullName>
    </submittedName>
</protein>
<name>A0A8S1SCA4_9CILI</name>
<dbReference type="GO" id="GO:0005737">
    <property type="term" value="C:cytoplasm"/>
    <property type="evidence" value="ECO:0007669"/>
    <property type="project" value="TreeGrafter"/>
</dbReference>
<accession>A0A8S1SCA4</accession>